<proteinExistence type="inferred from homology"/>
<dbReference type="EMBL" id="CP042306">
    <property type="protein sequence ID" value="QDZ06449.1"/>
    <property type="molecule type" value="Genomic_DNA"/>
</dbReference>
<dbReference type="GO" id="GO:0000287">
    <property type="term" value="F:magnesium ion binding"/>
    <property type="evidence" value="ECO:0007669"/>
    <property type="project" value="UniProtKB-UniRule"/>
</dbReference>
<feature type="region of interest" description="Disordered" evidence="3">
    <location>
        <begin position="87"/>
        <end position="119"/>
    </location>
</feature>
<dbReference type="InterPro" id="IPR036921">
    <property type="entry name" value="PurM-like_N_sf"/>
</dbReference>
<evidence type="ECO:0000313" key="6">
    <source>
        <dbReference type="EMBL" id="QDZ06449.1"/>
    </source>
</evidence>
<keyword evidence="1 2" id="KW-0784">Thiamine biosynthesis</keyword>
<dbReference type="PANTHER" id="PTHR30270">
    <property type="entry name" value="THIAMINE-MONOPHOSPHATE KINASE"/>
    <property type="match status" value="1"/>
</dbReference>
<organism evidence="6 7">
    <name type="scientific">Sphingomonas panacisoli</name>
    <dbReference type="NCBI Taxonomy" id="1813879"/>
    <lineage>
        <taxon>Bacteria</taxon>
        <taxon>Pseudomonadati</taxon>
        <taxon>Pseudomonadota</taxon>
        <taxon>Alphaproteobacteria</taxon>
        <taxon>Sphingomonadales</taxon>
        <taxon>Sphingomonadaceae</taxon>
        <taxon>Sphingomonas</taxon>
    </lineage>
</organism>
<dbReference type="GO" id="GO:0005524">
    <property type="term" value="F:ATP binding"/>
    <property type="evidence" value="ECO:0007669"/>
    <property type="project" value="UniProtKB-UniRule"/>
</dbReference>
<name>A0A5B8LF03_9SPHN</name>
<sequence length="331" mass="33903">MNEHDFLSALRRLPLHPGAHGLTDDTASLAELSITTDTIVEGVHFLPDDPPGDVAWKLVAVNLSDLAAKGATPAGVLLNYPLARSPAQAGVQPQTTSRAEARSALRAETGPRPAPGNEDDWDIGFLAGLGEALTAFNCPIIGGDTVSLPAGVPRVLTMTAFGRDGVAVPRSAAQAGDALWVTGTIGDAGAGLRIARGENGPANLLAAYRRPQPRLAEGRALAPHVHAMMDVSDGLLLDASRMAEASALGVAIDLALVPLSSAYRAFAGDDRAARIAAATAGDDYQLLFAAPPAFTPSVPATRIGAFTIGTGLSLTDGATPVPLPASLGFRH</sequence>
<dbReference type="UniPathway" id="UPA00060">
    <property type="reaction ID" value="UER00142"/>
</dbReference>
<dbReference type="PIRSF" id="PIRSF005303">
    <property type="entry name" value="Thiam_monoph_kin"/>
    <property type="match status" value="1"/>
</dbReference>
<feature type="binding site" evidence="2">
    <location>
        <position position="230"/>
    </location>
    <ligand>
        <name>Mg(2+)</name>
        <dbReference type="ChEBI" id="CHEBI:18420"/>
        <label>3</label>
    </ligand>
</feature>
<keyword evidence="7" id="KW-1185">Reference proteome</keyword>
<keyword evidence="2 6" id="KW-0418">Kinase</keyword>
<dbReference type="PANTHER" id="PTHR30270:SF0">
    <property type="entry name" value="THIAMINE-MONOPHOSPHATE KINASE"/>
    <property type="match status" value="1"/>
</dbReference>
<dbReference type="InterPro" id="IPR036676">
    <property type="entry name" value="PurM-like_C_sf"/>
</dbReference>
<comment type="catalytic activity">
    <reaction evidence="2">
        <text>thiamine phosphate + ATP = thiamine diphosphate + ADP</text>
        <dbReference type="Rhea" id="RHEA:15913"/>
        <dbReference type="ChEBI" id="CHEBI:30616"/>
        <dbReference type="ChEBI" id="CHEBI:37575"/>
        <dbReference type="ChEBI" id="CHEBI:58937"/>
        <dbReference type="ChEBI" id="CHEBI:456216"/>
        <dbReference type="EC" id="2.7.4.16"/>
    </reaction>
</comment>
<evidence type="ECO:0000256" key="3">
    <source>
        <dbReference type="SAM" id="MobiDB-lite"/>
    </source>
</evidence>
<reference evidence="6 7" key="1">
    <citation type="submission" date="2019-07" db="EMBL/GenBank/DDBJ databases">
        <title>Full genome sequence of Sphingomonas sp. 4R-6-7(HKS19).</title>
        <authorList>
            <person name="Im W.-T."/>
        </authorList>
    </citation>
    <scope>NUCLEOTIDE SEQUENCE [LARGE SCALE GENOMIC DNA]</scope>
    <source>
        <strain evidence="6 7">HKS19</strain>
    </source>
</reference>
<feature type="binding site" evidence="2">
    <location>
        <position position="282"/>
    </location>
    <ligand>
        <name>substrate</name>
    </ligand>
</feature>
<dbReference type="EC" id="2.7.4.16" evidence="2"/>
<comment type="caution">
    <text evidence="2">Lacks conserved residue(s) required for the propagation of feature annotation.</text>
</comment>
<feature type="binding site" evidence="2">
    <location>
        <position position="65"/>
    </location>
    <ligand>
        <name>Mg(2+)</name>
        <dbReference type="ChEBI" id="CHEBI:18420"/>
        <label>3</label>
    </ligand>
</feature>
<comment type="function">
    <text evidence="2">Catalyzes the ATP-dependent phosphorylation of thiamine-monophosphate (TMP) to form thiamine-pyrophosphate (TPP), the active form of vitamin B1.</text>
</comment>
<feature type="binding site" evidence="2">
    <location>
        <position position="37"/>
    </location>
    <ligand>
        <name>Mg(2+)</name>
        <dbReference type="ChEBI" id="CHEBI:18420"/>
        <label>2</label>
    </ligand>
</feature>
<feature type="binding site" evidence="2">
    <location>
        <position position="232"/>
    </location>
    <ligand>
        <name>ATP</name>
        <dbReference type="ChEBI" id="CHEBI:30616"/>
    </ligand>
</feature>
<feature type="binding site" evidence="2">
    <location>
        <position position="25"/>
    </location>
    <ligand>
        <name>Mg(2+)</name>
        <dbReference type="ChEBI" id="CHEBI:18420"/>
        <label>3</label>
    </ligand>
</feature>
<feature type="binding site" evidence="2">
    <location>
        <begin position="143"/>
        <end position="144"/>
    </location>
    <ligand>
        <name>ATP</name>
        <dbReference type="ChEBI" id="CHEBI:30616"/>
    </ligand>
</feature>
<feature type="binding site" evidence="2">
    <location>
        <position position="65"/>
    </location>
    <ligand>
        <name>Mg(2+)</name>
        <dbReference type="ChEBI" id="CHEBI:18420"/>
        <label>2</label>
    </ligand>
</feature>
<protein>
    <recommendedName>
        <fullName evidence="2">Thiamine-monophosphate kinase</fullName>
        <shortName evidence="2">TMP kinase</shortName>
        <shortName evidence="2">Thiamine-phosphate kinase</shortName>
        <ecNumber evidence="2">2.7.4.16</ecNumber>
    </recommendedName>
</protein>
<evidence type="ECO:0000256" key="1">
    <source>
        <dbReference type="ARBA" id="ARBA00022977"/>
    </source>
</evidence>
<feature type="binding site" evidence="2">
    <location>
        <position position="25"/>
    </location>
    <ligand>
        <name>Mg(2+)</name>
        <dbReference type="ChEBI" id="CHEBI:18420"/>
        <label>4</label>
    </ligand>
</feature>
<feature type="domain" description="PurM-like N-terminal" evidence="4">
    <location>
        <begin position="29"/>
        <end position="162"/>
    </location>
</feature>
<dbReference type="SUPFAM" id="SSF56042">
    <property type="entry name" value="PurM C-terminal domain-like"/>
    <property type="match status" value="1"/>
</dbReference>
<evidence type="ECO:0000259" key="4">
    <source>
        <dbReference type="Pfam" id="PF00586"/>
    </source>
</evidence>
<comment type="similarity">
    <text evidence="2">Belongs to the thiamine-monophosphate kinase family.</text>
</comment>
<dbReference type="Gene3D" id="3.90.650.10">
    <property type="entry name" value="PurM-like C-terminal domain"/>
    <property type="match status" value="1"/>
</dbReference>
<dbReference type="InterPro" id="IPR010918">
    <property type="entry name" value="PurM-like_C_dom"/>
</dbReference>
<feature type="binding site" evidence="2">
    <location>
        <position position="144"/>
    </location>
    <ligand>
        <name>Mg(2+)</name>
        <dbReference type="ChEBI" id="CHEBI:18420"/>
        <label>1</label>
    </ligand>
</feature>
<dbReference type="AlphaFoldDB" id="A0A5B8LF03"/>
<comment type="miscellaneous">
    <text evidence="2">Reaction mechanism of ThiL seems to utilize a direct, inline transfer of the gamma-phosphate of ATP to TMP rather than a phosphorylated enzyme intermediate.</text>
</comment>
<comment type="pathway">
    <text evidence="2">Cofactor biosynthesis; thiamine diphosphate biosynthesis; thiamine diphosphate from thiamine phosphate: step 1/1.</text>
</comment>
<evidence type="ECO:0000259" key="5">
    <source>
        <dbReference type="Pfam" id="PF02769"/>
    </source>
</evidence>
<keyword evidence="2" id="KW-0808">Transferase</keyword>
<dbReference type="Proteomes" id="UP000315673">
    <property type="component" value="Chromosome"/>
</dbReference>
<dbReference type="GO" id="GO:0009228">
    <property type="term" value="P:thiamine biosynthetic process"/>
    <property type="evidence" value="ECO:0007669"/>
    <property type="project" value="UniProtKB-KW"/>
</dbReference>
<feature type="binding site" evidence="2">
    <location>
        <position position="36"/>
    </location>
    <ligand>
        <name>Mg(2+)</name>
        <dbReference type="ChEBI" id="CHEBI:18420"/>
        <label>1</label>
    </ligand>
</feature>
<gene>
    <name evidence="2" type="primary">thiL</name>
    <name evidence="6" type="ORF">FPZ24_02300</name>
</gene>
<dbReference type="CDD" id="cd02194">
    <property type="entry name" value="ThiL"/>
    <property type="match status" value="1"/>
</dbReference>
<dbReference type="SUPFAM" id="SSF55326">
    <property type="entry name" value="PurM N-terminal domain-like"/>
    <property type="match status" value="1"/>
</dbReference>
<feature type="binding site" evidence="2">
    <location>
        <position position="170"/>
    </location>
    <ligand>
        <name>ATP</name>
        <dbReference type="ChEBI" id="CHEBI:30616"/>
    </ligand>
</feature>
<dbReference type="InterPro" id="IPR016188">
    <property type="entry name" value="PurM-like_N"/>
</dbReference>
<evidence type="ECO:0000313" key="7">
    <source>
        <dbReference type="Proteomes" id="UP000315673"/>
    </source>
</evidence>
<feature type="domain" description="PurM-like C-terminal" evidence="5">
    <location>
        <begin position="174"/>
        <end position="261"/>
    </location>
</feature>
<dbReference type="GO" id="GO:0009030">
    <property type="term" value="F:thiamine-phosphate kinase activity"/>
    <property type="evidence" value="ECO:0007669"/>
    <property type="project" value="UniProtKB-UniRule"/>
</dbReference>
<evidence type="ECO:0000256" key="2">
    <source>
        <dbReference type="HAMAP-Rule" id="MF_02128"/>
    </source>
</evidence>
<feature type="binding site" evidence="2">
    <location>
        <position position="37"/>
    </location>
    <ligand>
        <name>Mg(2+)</name>
        <dbReference type="ChEBI" id="CHEBI:18420"/>
        <label>1</label>
    </ligand>
</feature>
<dbReference type="KEGG" id="spai:FPZ24_02300"/>
<dbReference type="InterPro" id="IPR006283">
    <property type="entry name" value="ThiL-like"/>
</dbReference>
<feature type="binding site" evidence="2">
    <location>
        <position position="35"/>
    </location>
    <ligand>
        <name>Mg(2+)</name>
        <dbReference type="ChEBI" id="CHEBI:18420"/>
        <label>4</label>
    </ligand>
</feature>
<feature type="binding site" evidence="2">
    <location>
        <position position="44"/>
    </location>
    <ligand>
        <name>substrate</name>
    </ligand>
</feature>
<keyword evidence="2" id="KW-0460">Magnesium</keyword>
<dbReference type="Pfam" id="PF02769">
    <property type="entry name" value="AIRS_C"/>
    <property type="match status" value="1"/>
</dbReference>
<dbReference type="RefSeq" id="WP_146569533.1">
    <property type="nucleotide sequence ID" value="NZ_CP042306.1"/>
</dbReference>
<dbReference type="Gene3D" id="3.30.1330.10">
    <property type="entry name" value="PurM-like, N-terminal domain"/>
    <property type="match status" value="1"/>
</dbReference>
<keyword evidence="2" id="KW-0547">Nucleotide-binding</keyword>
<dbReference type="HAMAP" id="MF_02128">
    <property type="entry name" value="TMP_kinase"/>
    <property type="match status" value="1"/>
</dbReference>
<feature type="binding site" evidence="2">
    <location>
        <position position="233"/>
    </location>
    <ligand>
        <name>Mg(2+)</name>
        <dbReference type="ChEBI" id="CHEBI:18420"/>
        <label>5</label>
    </ligand>
</feature>
<dbReference type="Pfam" id="PF00586">
    <property type="entry name" value="AIRS"/>
    <property type="match status" value="1"/>
</dbReference>
<dbReference type="OrthoDB" id="9802811at2"/>
<keyword evidence="2" id="KW-0067">ATP-binding</keyword>
<dbReference type="GO" id="GO:0009229">
    <property type="term" value="P:thiamine diphosphate biosynthetic process"/>
    <property type="evidence" value="ECO:0007669"/>
    <property type="project" value="UniProtKB-UniRule"/>
</dbReference>
<accession>A0A5B8LF03</accession>
<keyword evidence="2" id="KW-0479">Metal-binding</keyword>
<feature type="binding site" evidence="2">
    <location>
        <position position="65"/>
    </location>
    <ligand>
        <name>Mg(2+)</name>
        <dbReference type="ChEBI" id="CHEBI:18420"/>
        <label>4</label>
    </ligand>
</feature>